<reference evidence="1" key="3">
    <citation type="submission" date="2018-05" db="EMBL/GenBank/DDBJ databases">
        <title>OgluRS3 (Oryza glumaepatula Reference Sequence Version 3).</title>
        <authorList>
            <person name="Zhang J."/>
            <person name="Kudrna D."/>
            <person name="Lee S."/>
            <person name="Talag J."/>
            <person name="Welchert J."/>
            <person name="Wing R.A."/>
        </authorList>
    </citation>
    <scope>NUCLEOTIDE SEQUENCE [LARGE SCALE GENOMIC DNA]</scope>
</reference>
<dbReference type="AlphaFoldDB" id="A0A0D9Y7J2"/>
<accession>A0A0D9Y7J2</accession>
<dbReference type="HOGENOM" id="CLU_2853356_0_0_1"/>
<dbReference type="Gramene" id="OGLUM01G14890.1">
    <property type="protein sequence ID" value="OGLUM01G14890.1"/>
    <property type="gene ID" value="OGLUM01G14890"/>
</dbReference>
<sequence>MPTVRAGYRSATKSRHLSPLMAWISSHVAYCGSHREHDDHDGVVHKYTIEITVRKRDTEIRYGKA</sequence>
<organism evidence="1">
    <name type="scientific">Oryza glumipatula</name>
    <dbReference type="NCBI Taxonomy" id="40148"/>
    <lineage>
        <taxon>Eukaryota</taxon>
        <taxon>Viridiplantae</taxon>
        <taxon>Streptophyta</taxon>
        <taxon>Embryophyta</taxon>
        <taxon>Tracheophyta</taxon>
        <taxon>Spermatophyta</taxon>
        <taxon>Magnoliopsida</taxon>
        <taxon>Liliopsida</taxon>
        <taxon>Poales</taxon>
        <taxon>Poaceae</taxon>
        <taxon>BOP clade</taxon>
        <taxon>Oryzoideae</taxon>
        <taxon>Oryzeae</taxon>
        <taxon>Oryzinae</taxon>
        <taxon>Oryza</taxon>
    </lineage>
</organism>
<reference evidence="1" key="1">
    <citation type="submission" date="2013-08" db="EMBL/GenBank/DDBJ databases">
        <title>Oryza genome evolution.</title>
        <authorList>
            <person name="Wing R.A."/>
            <person name="Panaud O."/>
            <person name="Oliveira A.C."/>
        </authorList>
    </citation>
    <scope>NUCLEOTIDE SEQUENCE</scope>
</reference>
<evidence type="ECO:0000313" key="1">
    <source>
        <dbReference type="EnsemblPlants" id="OGLUM01G14890.1"/>
    </source>
</evidence>
<reference evidence="1" key="2">
    <citation type="submission" date="2015-04" db="UniProtKB">
        <authorList>
            <consortium name="EnsemblPlants"/>
        </authorList>
    </citation>
    <scope>IDENTIFICATION</scope>
</reference>
<dbReference type="EnsemblPlants" id="OGLUM01G14890.1">
    <property type="protein sequence ID" value="OGLUM01G14890.1"/>
    <property type="gene ID" value="OGLUM01G14890"/>
</dbReference>
<dbReference type="Proteomes" id="UP000026961">
    <property type="component" value="Chromosome 1"/>
</dbReference>
<evidence type="ECO:0000313" key="2">
    <source>
        <dbReference type="Proteomes" id="UP000026961"/>
    </source>
</evidence>
<keyword evidence="2" id="KW-1185">Reference proteome</keyword>
<name>A0A0D9Y7J2_9ORYZ</name>
<protein>
    <submittedName>
        <fullName evidence="1">Uncharacterized protein</fullName>
    </submittedName>
</protein>
<proteinExistence type="predicted"/>